<dbReference type="Proteomes" id="UP000033070">
    <property type="component" value="Chromosome"/>
</dbReference>
<dbReference type="KEGG" id="fam:OYT1_ch2289"/>
<organism evidence="1 2">
    <name type="scientific">Ferriphaselus amnicola</name>
    <dbReference type="NCBI Taxonomy" id="1188319"/>
    <lineage>
        <taxon>Bacteria</taxon>
        <taxon>Pseudomonadati</taxon>
        <taxon>Pseudomonadota</taxon>
        <taxon>Betaproteobacteria</taxon>
        <taxon>Nitrosomonadales</taxon>
        <taxon>Gallionellaceae</taxon>
        <taxon>Ferriphaselus</taxon>
    </lineage>
</organism>
<accession>A0A2Z6GF85</accession>
<reference evidence="1 2" key="1">
    <citation type="submission" date="2018-06" db="EMBL/GenBank/DDBJ databases">
        <title>OYT1 Genome Sequencing.</title>
        <authorList>
            <person name="Kato S."/>
            <person name="Itoh T."/>
            <person name="Ohkuma M."/>
        </authorList>
    </citation>
    <scope>NUCLEOTIDE SEQUENCE [LARGE SCALE GENOMIC DNA]</scope>
    <source>
        <strain evidence="1 2">OYT1</strain>
    </source>
</reference>
<dbReference type="AlphaFoldDB" id="A0A2Z6GF85"/>
<dbReference type="InterPro" id="IPR010982">
    <property type="entry name" value="Lambda_DNA-bd_dom_sf"/>
</dbReference>
<dbReference type="GO" id="GO:0003677">
    <property type="term" value="F:DNA binding"/>
    <property type="evidence" value="ECO:0007669"/>
    <property type="project" value="InterPro"/>
</dbReference>
<sequence>MNYFEEATLRLKQQLKKQTDKEVAELLGLSQRAWTGRRQRESFPEKELWALVAQRPDLKLDVDYILNGDSSLIEIIDRFLDYCGLNSTEADEKLGLKPGTVAKALSFKLEAEPKGK</sequence>
<dbReference type="STRING" id="1188319.OYT1_01568"/>
<evidence type="ECO:0000313" key="1">
    <source>
        <dbReference type="EMBL" id="BBE51805.1"/>
    </source>
</evidence>
<dbReference type="EMBL" id="AP018738">
    <property type="protein sequence ID" value="BBE51805.1"/>
    <property type="molecule type" value="Genomic_DNA"/>
</dbReference>
<evidence type="ECO:0000313" key="2">
    <source>
        <dbReference type="Proteomes" id="UP000033070"/>
    </source>
</evidence>
<keyword evidence="2" id="KW-1185">Reference proteome</keyword>
<dbReference type="Gene3D" id="1.10.260.40">
    <property type="entry name" value="lambda repressor-like DNA-binding domains"/>
    <property type="match status" value="1"/>
</dbReference>
<proteinExistence type="predicted"/>
<dbReference type="OrthoDB" id="5679157at2"/>
<gene>
    <name evidence="1" type="ORF">OYT1_ch2289</name>
</gene>
<dbReference type="RefSeq" id="WP_062626738.1">
    <property type="nucleotide sequence ID" value="NZ_AP018738.1"/>
</dbReference>
<protein>
    <submittedName>
        <fullName evidence="1">Uncharacterized protein</fullName>
    </submittedName>
</protein>
<name>A0A2Z6GF85_9PROT</name>